<sequence length="76" mass="9002">MRRSLYERRKINLQDVIVSLPAKQIQFLKEQAAKEDLNVTDVLLRSINAEMFFVEQKELGRKILVEEKDQDIKKGR</sequence>
<evidence type="ECO:0000313" key="2">
    <source>
        <dbReference type="EMBL" id="VFK73152.1"/>
    </source>
</evidence>
<organism evidence="1">
    <name type="scientific">Candidatus Kentrum sp. UNK</name>
    <dbReference type="NCBI Taxonomy" id="2126344"/>
    <lineage>
        <taxon>Bacteria</taxon>
        <taxon>Pseudomonadati</taxon>
        <taxon>Pseudomonadota</taxon>
        <taxon>Gammaproteobacteria</taxon>
        <taxon>Candidatus Kentrum</taxon>
    </lineage>
</organism>
<gene>
    <name evidence="1" type="ORF">BECKUNK1418G_GA0071005_11861</name>
    <name evidence="2" type="ORF">BECKUNK1418H_GA0071006_11681</name>
</gene>
<dbReference type="EMBL" id="CAADFZ010000186">
    <property type="protein sequence ID" value="VFK68017.1"/>
    <property type="molecule type" value="Genomic_DNA"/>
</dbReference>
<evidence type="ECO:0000313" key="1">
    <source>
        <dbReference type="EMBL" id="VFK68017.1"/>
    </source>
</evidence>
<dbReference type="AlphaFoldDB" id="A0A451APR1"/>
<dbReference type="EMBL" id="CAADGD010000168">
    <property type="protein sequence ID" value="VFK73152.1"/>
    <property type="molecule type" value="Genomic_DNA"/>
</dbReference>
<name>A0A451APR1_9GAMM</name>
<proteinExistence type="predicted"/>
<accession>A0A451APR1</accession>
<protein>
    <submittedName>
        <fullName evidence="1">Uncharacterized protein</fullName>
    </submittedName>
</protein>
<reference evidence="1" key="1">
    <citation type="submission" date="2019-02" db="EMBL/GenBank/DDBJ databases">
        <authorList>
            <person name="Gruber-Vodicka R. H."/>
            <person name="Seah K. B. B."/>
        </authorList>
    </citation>
    <scope>NUCLEOTIDE SEQUENCE</scope>
    <source>
        <strain evidence="2">BECK_BY19</strain>
        <strain evidence="1">BECK_BY8</strain>
    </source>
</reference>